<dbReference type="Pfam" id="PF00498">
    <property type="entry name" value="FHA"/>
    <property type="match status" value="1"/>
</dbReference>
<dbReference type="InterPro" id="IPR000253">
    <property type="entry name" value="FHA_dom"/>
</dbReference>
<accession>A0AAW0N3B4</accession>
<gene>
    <name evidence="3" type="ORF">WMY93_026894</name>
</gene>
<evidence type="ECO:0000313" key="4">
    <source>
        <dbReference type="Proteomes" id="UP001460270"/>
    </source>
</evidence>
<dbReference type="PANTHER" id="PTHR23308">
    <property type="entry name" value="NUCLEAR INHIBITOR OF PROTEIN PHOSPHATASE-1"/>
    <property type="match status" value="1"/>
</dbReference>
<dbReference type="Proteomes" id="UP001460270">
    <property type="component" value="Unassembled WGS sequence"/>
</dbReference>
<dbReference type="Gene3D" id="2.60.200.20">
    <property type="match status" value="1"/>
</dbReference>
<dbReference type="EMBL" id="JBBPFD010000019">
    <property type="protein sequence ID" value="KAK7887273.1"/>
    <property type="molecule type" value="Genomic_DNA"/>
</dbReference>
<name>A0AAW0N3B4_9GOBI</name>
<dbReference type="Gene3D" id="6.10.250.1290">
    <property type="match status" value="1"/>
</dbReference>
<dbReference type="InterPro" id="IPR008984">
    <property type="entry name" value="SMAD_FHA_dom_sf"/>
</dbReference>
<evidence type="ECO:0000259" key="2">
    <source>
        <dbReference type="PROSITE" id="PS50006"/>
    </source>
</evidence>
<proteinExistence type="predicted"/>
<evidence type="ECO:0000256" key="1">
    <source>
        <dbReference type="SAM" id="MobiDB-lite"/>
    </source>
</evidence>
<feature type="region of interest" description="Disordered" evidence="1">
    <location>
        <begin position="243"/>
        <end position="299"/>
    </location>
</feature>
<dbReference type="InterPro" id="IPR050923">
    <property type="entry name" value="Cell_Proc_Reg/RNA_Proc"/>
</dbReference>
<protein>
    <recommendedName>
        <fullName evidence="2">FHA domain-containing protein</fullName>
    </recommendedName>
</protein>
<feature type="domain" description="FHA" evidence="2">
    <location>
        <begin position="48"/>
        <end position="93"/>
    </location>
</feature>
<reference evidence="4" key="1">
    <citation type="submission" date="2024-04" db="EMBL/GenBank/DDBJ databases">
        <title>Salinicola lusitanus LLJ914,a marine bacterium isolated from the Okinawa Trough.</title>
        <authorList>
            <person name="Li J."/>
        </authorList>
    </citation>
    <scope>NUCLEOTIDE SEQUENCE [LARGE SCALE GENOMIC DNA]</scope>
</reference>
<feature type="region of interest" description="Disordered" evidence="1">
    <location>
        <begin position="96"/>
        <end position="120"/>
    </location>
</feature>
<evidence type="ECO:0000313" key="3">
    <source>
        <dbReference type="EMBL" id="KAK7887273.1"/>
    </source>
</evidence>
<dbReference type="SMART" id="SM00240">
    <property type="entry name" value="FHA"/>
    <property type="match status" value="1"/>
</dbReference>
<comment type="caution">
    <text evidence="3">The sequence shown here is derived from an EMBL/GenBank/DDBJ whole genome shotgun (WGS) entry which is preliminary data.</text>
</comment>
<keyword evidence="4" id="KW-1185">Reference proteome</keyword>
<sequence length="299" mass="33033">MAAKTSKESAPPFDCPSWAGKPPAGLHLDVMKGDKLVEKLIIDEKKYYLFGRNPDWCDFTIDHQSCSRVHAALVYHKHLKRVFLIDLNSTHASTRTYTIREKPQTQGAPGSGDLKTGDDEELKGLLGLPEEETELENLTEFNTAHNKRISLLTIEEGNLEIQRPKRKRKSSRVTFCDEDSIINPEAKMEGQNTLGLDDLTSKRMHGYSFAGGLYGDLPPTSHENHPTGAPGGVAMHGGLPFPNPAPEVNLAPEPPQPPVTLNPTPVTAPYLPEAHNEPRKKKYAKEAWPGKKPTPSLLI</sequence>
<dbReference type="AlphaFoldDB" id="A0AAW0N3B4"/>
<dbReference type="PROSITE" id="PS50006">
    <property type="entry name" value="FHA_DOMAIN"/>
    <property type="match status" value="1"/>
</dbReference>
<organism evidence="3 4">
    <name type="scientific">Mugilogobius chulae</name>
    <name type="common">yellowstripe goby</name>
    <dbReference type="NCBI Taxonomy" id="88201"/>
    <lineage>
        <taxon>Eukaryota</taxon>
        <taxon>Metazoa</taxon>
        <taxon>Chordata</taxon>
        <taxon>Craniata</taxon>
        <taxon>Vertebrata</taxon>
        <taxon>Euteleostomi</taxon>
        <taxon>Actinopterygii</taxon>
        <taxon>Neopterygii</taxon>
        <taxon>Teleostei</taxon>
        <taxon>Neoteleostei</taxon>
        <taxon>Acanthomorphata</taxon>
        <taxon>Gobiaria</taxon>
        <taxon>Gobiiformes</taxon>
        <taxon>Gobioidei</taxon>
        <taxon>Gobiidae</taxon>
        <taxon>Gobionellinae</taxon>
        <taxon>Mugilogobius</taxon>
    </lineage>
</organism>
<dbReference type="FunFam" id="2.60.200.20:FF:000019">
    <property type="entry name" value="Nuclear inhibitor of protein phosphatase"/>
    <property type="match status" value="1"/>
</dbReference>
<dbReference type="SUPFAM" id="SSF49879">
    <property type="entry name" value="SMAD/FHA domain"/>
    <property type="match status" value="1"/>
</dbReference>
<dbReference type="CDD" id="cd22674">
    <property type="entry name" value="FHA_PPP1R8"/>
    <property type="match status" value="1"/>
</dbReference>